<dbReference type="EMBL" id="BPRB01000382">
    <property type="protein sequence ID" value="GJE62706.1"/>
    <property type="molecule type" value="Genomic_DNA"/>
</dbReference>
<evidence type="ECO:0000256" key="1">
    <source>
        <dbReference type="SAM" id="MobiDB-lite"/>
    </source>
</evidence>
<feature type="region of interest" description="Disordered" evidence="1">
    <location>
        <begin position="1"/>
        <end position="55"/>
    </location>
</feature>
<reference evidence="2" key="2">
    <citation type="submission" date="2021-08" db="EMBL/GenBank/DDBJ databases">
        <authorList>
            <person name="Tani A."/>
            <person name="Ola A."/>
            <person name="Ogura Y."/>
            <person name="Katsura K."/>
            <person name="Hayashi T."/>
        </authorList>
    </citation>
    <scope>NUCLEOTIDE SEQUENCE</scope>
    <source>
        <strain evidence="2">DSM 23632</strain>
    </source>
</reference>
<proteinExistence type="predicted"/>
<evidence type="ECO:0000313" key="3">
    <source>
        <dbReference type="Proteomes" id="UP001055057"/>
    </source>
</evidence>
<protein>
    <submittedName>
        <fullName evidence="2">Uncharacterized protein</fullName>
    </submittedName>
</protein>
<comment type="caution">
    <text evidence="2">The sequence shown here is derived from an EMBL/GenBank/DDBJ whole genome shotgun (WGS) entry which is preliminary data.</text>
</comment>
<dbReference type="RefSeq" id="WP_238185342.1">
    <property type="nucleotide sequence ID" value="NZ_BPRB01000382.1"/>
</dbReference>
<dbReference type="Proteomes" id="UP001055057">
    <property type="component" value="Unassembled WGS sequence"/>
</dbReference>
<gene>
    <name evidence="2" type="ORF">MPOCJGCO_4841</name>
</gene>
<sequence length="360" mass="39528">MPQNADELDVDLNIPPEDLLRALPLSETEPDNEALPVPPSPTDGDGQPGADGMSATATFTIKPSDEPQAKGIKFFATDSRTGQEFYVGRIAVFSSRLGLSRRSEASIFDRHKAAERFGEWAHFIWPTAMAESAGQEIVINAWDRAHFTWGFYQLAAHTPDDNLILLMRELVKLGSATTFFPDLALGEDGRLTRKTSSGHVSLETTKTVAVGSGTEEQLVDFMAYLNPSSRRFDQEEAVASARFIAWASEDPEMLATTTRVSIAIMKRKIKGWANTLGLMGKRPELAIWVSDIVHHGRGTKALMRDALAKPTFAAQIEALGRIDKTGDFVERRKTVDAAVDQLVKESRFTNMLFGSGSLAL</sequence>
<accession>A0ABQ4U7D7</accession>
<organism evidence="2 3">
    <name type="scientific">Methylobacterium trifolii</name>
    <dbReference type="NCBI Taxonomy" id="1003092"/>
    <lineage>
        <taxon>Bacteria</taxon>
        <taxon>Pseudomonadati</taxon>
        <taxon>Pseudomonadota</taxon>
        <taxon>Alphaproteobacteria</taxon>
        <taxon>Hyphomicrobiales</taxon>
        <taxon>Methylobacteriaceae</taxon>
        <taxon>Methylobacterium</taxon>
    </lineage>
</organism>
<name>A0ABQ4U7D7_9HYPH</name>
<keyword evidence="3" id="KW-1185">Reference proteome</keyword>
<feature type="compositionally biased region" description="Acidic residues" evidence="1">
    <location>
        <begin position="1"/>
        <end position="10"/>
    </location>
</feature>
<reference evidence="2" key="1">
    <citation type="journal article" date="2021" name="Front. Microbiol.">
        <title>Comprehensive Comparative Genomics and Phenotyping of Methylobacterium Species.</title>
        <authorList>
            <person name="Alessa O."/>
            <person name="Ogura Y."/>
            <person name="Fujitani Y."/>
            <person name="Takami H."/>
            <person name="Hayashi T."/>
            <person name="Sahin N."/>
            <person name="Tani A."/>
        </authorList>
    </citation>
    <scope>NUCLEOTIDE SEQUENCE</scope>
    <source>
        <strain evidence="2">DSM 23632</strain>
    </source>
</reference>
<evidence type="ECO:0000313" key="2">
    <source>
        <dbReference type="EMBL" id="GJE62706.1"/>
    </source>
</evidence>